<reference evidence="10" key="1">
    <citation type="journal article" date="2020" name="Stud. Mycol.">
        <title>101 Dothideomycetes genomes: a test case for predicting lifestyles and emergence of pathogens.</title>
        <authorList>
            <person name="Haridas S."/>
            <person name="Albert R."/>
            <person name="Binder M."/>
            <person name="Bloem J."/>
            <person name="Labutti K."/>
            <person name="Salamov A."/>
            <person name="Andreopoulos B."/>
            <person name="Baker S."/>
            <person name="Barry K."/>
            <person name="Bills G."/>
            <person name="Bluhm B."/>
            <person name="Cannon C."/>
            <person name="Castanera R."/>
            <person name="Culley D."/>
            <person name="Daum C."/>
            <person name="Ezra D."/>
            <person name="Gonzalez J."/>
            <person name="Henrissat B."/>
            <person name="Kuo A."/>
            <person name="Liang C."/>
            <person name="Lipzen A."/>
            <person name="Lutzoni F."/>
            <person name="Magnuson J."/>
            <person name="Mondo S."/>
            <person name="Nolan M."/>
            <person name="Ohm R."/>
            <person name="Pangilinan J."/>
            <person name="Park H.-J."/>
            <person name="Ramirez L."/>
            <person name="Alfaro M."/>
            <person name="Sun H."/>
            <person name="Tritt A."/>
            <person name="Yoshinaga Y."/>
            <person name="Zwiers L.-H."/>
            <person name="Turgeon B."/>
            <person name="Goodwin S."/>
            <person name="Spatafora J."/>
            <person name="Crous P."/>
            <person name="Grigoriev I."/>
        </authorList>
    </citation>
    <scope>NUCLEOTIDE SEQUENCE</scope>
    <source>
        <strain evidence="10">CBS 627.86</strain>
    </source>
</reference>
<dbReference type="PROSITE" id="PS50850">
    <property type="entry name" value="MFS"/>
    <property type="match status" value="1"/>
</dbReference>
<feature type="transmembrane region" description="Helical" evidence="8">
    <location>
        <begin position="59"/>
        <end position="76"/>
    </location>
</feature>
<dbReference type="PANTHER" id="PTHR48022:SF2">
    <property type="entry name" value="PLASTIDIC GLUCOSE TRANSPORTER 4"/>
    <property type="match status" value="1"/>
</dbReference>
<evidence type="ECO:0000256" key="6">
    <source>
        <dbReference type="ARBA" id="ARBA00023136"/>
    </source>
</evidence>
<dbReference type="GO" id="GO:0005351">
    <property type="term" value="F:carbohydrate:proton symporter activity"/>
    <property type="evidence" value="ECO:0007669"/>
    <property type="project" value="TreeGrafter"/>
</dbReference>
<dbReference type="EMBL" id="ML977311">
    <property type="protein sequence ID" value="KAF2122238.1"/>
    <property type="molecule type" value="Genomic_DNA"/>
</dbReference>
<dbReference type="OrthoDB" id="6612291at2759"/>
<feature type="transmembrane region" description="Helical" evidence="8">
    <location>
        <begin position="96"/>
        <end position="122"/>
    </location>
</feature>
<keyword evidence="5 8" id="KW-1133">Transmembrane helix</keyword>
<dbReference type="InterPro" id="IPR036259">
    <property type="entry name" value="MFS_trans_sf"/>
</dbReference>
<dbReference type="Gene3D" id="1.20.1250.20">
    <property type="entry name" value="MFS general substrate transporter like domains"/>
    <property type="match status" value="1"/>
</dbReference>
<feature type="transmembrane region" description="Helical" evidence="8">
    <location>
        <begin position="310"/>
        <end position="328"/>
    </location>
</feature>
<evidence type="ECO:0000313" key="10">
    <source>
        <dbReference type="EMBL" id="KAF2122238.1"/>
    </source>
</evidence>
<evidence type="ECO:0000256" key="8">
    <source>
        <dbReference type="SAM" id="Phobius"/>
    </source>
</evidence>
<evidence type="ECO:0000313" key="11">
    <source>
        <dbReference type="Proteomes" id="UP000799770"/>
    </source>
</evidence>
<proteinExistence type="inferred from homology"/>
<protein>
    <submittedName>
        <fullName evidence="10">MFS transporter</fullName>
    </submittedName>
</protein>
<comment type="subcellular location">
    <subcellularLocation>
        <location evidence="1">Membrane</location>
        <topology evidence="1">Multi-pass membrane protein</topology>
    </subcellularLocation>
</comment>
<dbReference type="InterPro" id="IPR005829">
    <property type="entry name" value="Sugar_transporter_CS"/>
</dbReference>
<feature type="transmembrane region" description="Helical" evidence="8">
    <location>
        <begin position="220"/>
        <end position="243"/>
    </location>
</feature>
<dbReference type="InterPro" id="IPR005828">
    <property type="entry name" value="MFS_sugar_transport-like"/>
</dbReference>
<feature type="transmembrane region" description="Helical" evidence="8">
    <location>
        <begin position="189"/>
        <end position="214"/>
    </location>
</feature>
<dbReference type="AlphaFoldDB" id="A0A6A5ZV78"/>
<name>A0A6A5ZV78_9PLEO</name>
<dbReference type="Proteomes" id="UP000799770">
    <property type="component" value="Unassembled WGS sequence"/>
</dbReference>
<dbReference type="FunFam" id="1.20.1250.20:FF:000134">
    <property type="entry name" value="MFS sugar transporter protein"/>
    <property type="match status" value="1"/>
</dbReference>
<feature type="transmembrane region" description="Helical" evidence="8">
    <location>
        <begin position="444"/>
        <end position="464"/>
    </location>
</feature>
<gene>
    <name evidence="10" type="ORF">BDV96DRAFT_140610</name>
</gene>
<accession>A0A6A5ZV78</accession>
<evidence type="ECO:0000256" key="7">
    <source>
        <dbReference type="RuleBase" id="RU003346"/>
    </source>
</evidence>
<feature type="domain" description="Major facilitator superfamily (MFS) profile" evidence="9">
    <location>
        <begin position="63"/>
        <end position="501"/>
    </location>
</feature>
<feature type="transmembrane region" description="Helical" evidence="8">
    <location>
        <begin position="476"/>
        <end position="497"/>
    </location>
</feature>
<dbReference type="PROSITE" id="PS00217">
    <property type="entry name" value="SUGAR_TRANSPORT_2"/>
    <property type="match status" value="1"/>
</dbReference>
<dbReference type="GO" id="GO:0016020">
    <property type="term" value="C:membrane"/>
    <property type="evidence" value="ECO:0007669"/>
    <property type="project" value="UniProtKB-SubCell"/>
</dbReference>
<evidence type="ECO:0000256" key="3">
    <source>
        <dbReference type="ARBA" id="ARBA00022448"/>
    </source>
</evidence>
<organism evidence="10 11">
    <name type="scientific">Lophiotrema nucula</name>
    <dbReference type="NCBI Taxonomy" id="690887"/>
    <lineage>
        <taxon>Eukaryota</taxon>
        <taxon>Fungi</taxon>
        <taxon>Dikarya</taxon>
        <taxon>Ascomycota</taxon>
        <taxon>Pezizomycotina</taxon>
        <taxon>Dothideomycetes</taxon>
        <taxon>Pleosporomycetidae</taxon>
        <taxon>Pleosporales</taxon>
        <taxon>Lophiotremataceae</taxon>
        <taxon>Lophiotrema</taxon>
    </lineage>
</organism>
<comment type="similarity">
    <text evidence="2 7">Belongs to the major facilitator superfamily. Sugar transporter (TC 2.A.1.1) family.</text>
</comment>
<dbReference type="PRINTS" id="PR00171">
    <property type="entry name" value="SUGRTRNSPORT"/>
</dbReference>
<dbReference type="InterPro" id="IPR003663">
    <property type="entry name" value="Sugar/inositol_transpt"/>
</dbReference>
<feature type="transmembrane region" description="Helical" evidence="8">
    <location>
        <begin position="409"/>
        <end position="432"/>
    </location>
</feature>
<dbReference type="PROSITE" id="PS00216">
    <property type="entry name" value="SUGAR_TRANSPORT_1"/>
    <property type="match status" value="1"/>
</dbReference>
<dbReference type="InterPro" id="IPR050360">
    <property type="entry name" value="MFS_Sugar_Transporters"/>
</dbReference>
<feature type="transmembrane region" description="Helical" evidence="8">
    <location>
        <begin position="376"/>
        <end position="397"/>
    </location>
</feature>
<evidence type="ECO:0000259" key="9">
    <source>
        <dbReference type="PROSITE" id="PS50850"/>
    </source>
</evidence>
<dbReference type="InterPro" id="IPR020846">
    <property type="entry name" value="MFS_dom"/>
</dbReference>
<evidence type="ECO:0000256" key="2">
    <source>
        <dbReference type="ARBA" id="ARBA00010992"/>
    </source>
</evidence>
<evidence type="ECO:0000256" key="5">
    <source>
        <dbReference type="ARBA" id="ARBA00022989"/>
    </source>
</evidence>
<evidence type="ECO:0000256" key="4">
    <source>
        <dbReference type="ARBA" id="ARBA00022692"/>
    </source>
</evidence>
<keyword evidence="3 7" id="KW-0813">Transport</keyword>
<dbReference type="NCBIfam" id="TIGR00879">
    <property type="entry name" value="SP"/>
    <property type="match status" value="1"/>
</dbReference>
<feature type="transmembrane region" description="Helical" evidence="8">
    <location>
        <begin position="348"/>
        <end position="369"/>
    </location>
</feature>
<dbReference type="SUPFAM" id="SSF103473">
    <property type="entry name" value="MFS general substrate transporter"/>
    <property type="match status" value="1"/>
</dbReference>
<keyword evidence="4 8" id="KW-0812">Transmembrane</keyword>
<dbReference type="Pfam" id="PF00083">
    <property type="entry name" value="Sugar_tr"/>
    <property type="match status" value="1"/>
</dbReference>
<keyword evidence="11" id="KW-1185">Reference proteome</keyword>
<evidence type="ECO:0000256" key="1">
    <source>
        <dbReference type="ARBA" id="ARBA00004141"/>
    </source>
</evidence>
<sequence>MEYSAAGLPRYCVTVLAPHIEPYIRFLVYYVAIVSSRFWISCPVRVWYFSDRPLNMQKYQWLCILYVTFGSVFYGYDSGCTTAILGYTSFLEYFKLDATLIGAFNSAYYGGSFIGCVMNWWLPDAIGRLRTIQIASVISLAGVAMQTGAPNFGVFCAGRVIGGIASGLVFSVCPTYASEIAPPKFRGRVGGLYAFNVNASYMLTEWLGLAFYFIRGNASWQLLIGLQLVPAAAMLIASFWMPFSPRWLVMKGRDDEALEVLSKMHRDTPGEDSSFYFREFHQIKAQIELDRSEELGFGAILRKPSYRKRLYLICIFSFFCQLTGIIPIQNYQVVIYQRLGFTQVFSLILTGIWGTNGCFSAIVASLFVVDRLGRRPLLFIAYAFMISGGIMLVGMWAGFEGGGSTNSSLGKAVIFGMFWFEFGYAGFMNIFFATYAGEILPTRVRAVGVACNYVVFNATVIMLSQVTPIAIEHISWRYFLIFVICDIIFIVIFYFFYPETKNKTLEELAEVFGDQVSCY</sequence>
<feature type="transmembrane region" description="Helical" evidence="8">
    <location>
        <begin position="27"/>
        <end position="47"/>
    </location>
</feature>
<dbReference type="PANTHER" id="PTHR48022">
    <property type="entry name" value="PLASTIDIC GLUCOSE TRANSPORTER 4"/>
    <property type="match status" value="1"/>
</dbReference>
<keyword evidence="6 8" id="KW-0472">Membrane</keyword>